<name>A0A917BDY8_9MICO</name>
<feature type="region of interest" description="Disordered" evidence="1">
    <location>
        <begin position="1"/>
        <end position="52"/>
    </location>
</feature>
<evidence type="ECO:0000313" key="3">
    <source>
        <dbReference type="Proteomes" id="UP000598775"/>
    </source>
</evidence>
<keyword evidence="3" id="KW-1185">Reference proteome</keyword>
<dbReference type="InterPro" id="IPR022292">
    <property type="entry name" value="CHP03843"/>
</dbReference>
<proteinExistence type="predicted"/>
<dbReference type="EMBL" id="BMGP01000007">
    <property type="protein sequence ID" value="GGF39430.1"/>
    <property type="molecule type" value="Genomic_DNA"/>
</dbReference>
<evidence type="ECO:0000256" key="1">
    <source>
        <dbReference type="SAM" id="MobiDB-lite"/>
    </source>
</evidence>
<accession>A0A917BDY8</accession>
<protein>
    <submittedName>
        <fullName evidence="2">Phosphatidylinositol kinase</fullName>
    </submittedName>
</protein>
<feature type="compositionally biased region" description="Gly residues" evidence="1">
    <location>
        <begin position="37"/>
        <end position="47"/>
    </location>
</feature>
<reference evidence="2 3" key="1">
    <citation type="journal article" date="2014" name="Int. J. Syst. Evol. Microbiol.">
        <title>Complete genome sequence of Corynebacterium casei LMG S-19264T (=DSM 44701T), isolated from a smear-ripened cheese.</title>
        <authorList>
            <consortium name="US DOE Joint Genome Institute (JGI-PGF)"/>
            <person name="Walter F."/>
            <person name="Albersmeier A."/>
            <person name="Kalinowski J."/>
            <person name="Ruckert C."/>
        </authorList>
    </citation>
    <scope>NUCLEOTIDE SEQUENCE [LARGE SCALE GENOMIC DNA]</scope>
    <source>
        <strain evidence="2 3">CGMCC 1.12976</strain>
    </source>
</reference>
<keyword evidence="2" id="KW-0808">Transferase</keyword>
<organism evidence="2 3">
    <name type="scientific">Subtercola lobariae</name>
    <dbReference type="NCBI Taxonomy" id="1588641"/>
    <lineage>
        <taxon>Bacteria</taxon>
        <taxon>Bacillati</taxon>
        <taxon>Actinomycetota</taxon>
        <taxon>Actinomycetes</taxon>
        <taxon>Micrococcales</taxon>
        <taxon>Microbacteriaceae</taxon>
        <taxon>Subtercola</taxon>
    </lineage>
</organism>
<dbReference type="NCBIfam" id="TIGR03843">
    <property type="entry name" value="SCO1664 family protein"/>
    <property type="match status" value="1"/>
</dbReference>
<feature type="compositionally biased region" description="Low complexity" evidence="1">
    <location>
        <begin position="27"/>
        <end position="36"/>
    </location>
</feature>
<gene>
    <name evidence="2" type="ORF">GCM10011399_35410</name>
</gene>
<feature type="compositionally biased region" description="Low complexity" evidence="1">
    <location>
        <begin position="1"/>
        <end position="20"/>
    </location>
</feature>
<keyword evidence="2" id="KW-0418">Kinase</keyword>
<evidence type="ECO:0000313" key="2">
    <source>
        <dbReference type="EMBL" id="GGF39430.1"/>
    </source>
</evidence>
<comment type="caution">
    <text evidence="2">The sequence shown here is derived from an EMBL/GenBank/DDBJ whole genome shotgun (WGS) entry which is preliminary data.</text>
</comment>
<dbReference type="GO" id="GO:0016301">
    <property type="term" value="F:kinase activity"/>
    <property type="evidence" value="ECO:0007669"/>
    <property type="project" value="UniProtKB-KW"/>
</dbReference>
<dbReference type="AlphaFoldDB" id="A0A917BDY8"/>
<dbReference type="Proteomes" id="UP000598775">
    <property type="component" value="Unassembled WGS sequence"/>
</dbReference>
<sequence length="305" mass="32432">MTTPAGAGRDAGDSSAASTAGAGGDAGDSSAASAAGTGTGTGGGANGERGSYHRAAGRTDIELIGQIDTASNAAYVGTIDGTAVIYKPIAGERPLWDFPDGTLAEREVAAYLVSQSFGWNIVPRTWLGEGPAGLGMLQLWQEVDTEQQPVDLVAADEVPSEGWRHVFDGTDEHDHPVALIHEDSGQLRRMTVYDIVVNNADRKGGHILPLPDGHRHGIDHGLTFHSEHKLRTVLWGFVGDELTTDELEGVERVRTDLDGRLGATLADLITTDEIVALTKRCERLLSRARFPAPRGQMPAVPWPIF</sequence>